<dbReference type="EMBL" id="JBHMCG010000138">
    <property type="protein sequence ID" value="MFB9576769.1"/>
    <property type="molecule type" value="Genomic_DNA"/>
</dbReference>
<evidence type="ECO:0000313" key="8">
    <source>
        <dbReference type="Proteomes" id="UP001589710"/>
    </source>
</evidence>
<dbReference type="InterPro" id="IPR051169">
    <property type="entry name" value="NADH-Q_oxidoreductase"/>
</dbReference>
<evidence type="ECO:0000256" key="5">
    <source>
        <dbReference type="ARBA" id="ARBA00023002"/>
    </source>
</evidence>
<dbReference type="SUPFAM" id="SSF51905">
    <property type="entry name" value="FAD/NAD(P)-binding domain"/>
    <property type="match status" value="1"/>
</dbReference>
<proteinExistence type="inferred from homology"/>
<keyword evidence="4" id="KW-0274">FAD</keyword>
<keyword evidence="3" id="KW-0285">Flavoprotein</keyword>
<evidence type="ECO:0000256" key="2">
    <source>
        <dbReference type="ARBA" id="ARBA00005272"/>
    </source>
</evidence>
<dbReference type="RefSeq" id="WP_345512610.1">
    <property type="nucleotide sequence ID" value="NZ_BAAAXD010000016.1"/>
</dbReference>
<evidence type="ECO:0000259" key="6">
    <source>
        <dbReference type="Pfam" id="PF07992"/>
    </source>
</evidence>
<dbReference type="Pfam" id="PF07992">
    <property type="entry name" value="Pyr_redox_2"/>
    <property type="match status" value="1"/>
</dbReference>
<gene>
    <name evidence="7" type="ORF">ACFFTL_31970</name>
</gene>
<dbReference type="PRINTS" id="PR00368">
    <property type="entry name" value="FADPNR"/>
</dbReference>
<keyword evidence="8" id="KW-1185">Reference proteome</keyword>
<feature type="domain" description="FAD/NAD(P)-binding" evidence="6">
    <location>
        <begin position="4"/>
        <end position="302"/>
    </location>
</feature>
<dbReference type="PANTHER" id="PTHR42913:SF3">
    <property type="entry name" value="64 KDA MITOCHONDRIAL NADH DEHYDROGENASE (EUROFUNG)"/>
    <property type="match status" value="1"/>
</dbReference>
<name>A0ABV5RFZ1_9ACTN</name>
<protein>
    <submittedName>
        <fullName evidence="7">NAD(P)/FAD-dependent oxidoreductase</fullName>
        <ecNumber evidence="7">1.6.5.-</ecNumber>
    </submittedName>
</protein>
<keyword evidence="5 7" id="KW-0560">Oxidoreductase</keyword>
<sequence>MQHRIIVLGAGYTGAIAAGRLAKRLRREDIAITLVNAEPDFVERVRMHQLAVGQNLKPRPFSEMFAGTGVELKLAKVTGVDVGRKTVAVIDANGAEELEYDSLVYALGSGWNTQGVPGTAEHAHEITSRPGALRLRKRLAGLDAGQPVVVVGGGLTGLEAVTEIAEARPDLDIALAARGELGDWLAPKGRRHLRKVFDKLGITVHEHTAVTGVEADRVTTADGTSVPAAVTVWTTGFAVHPIAKATALEVTGTGQIVVDGTMRSVSHPDVYAIGDAAMAMGPGDKPLRMSCASGTPTAWQAADAIAARLTGGKLPNTPLRYFNQCISLGRREGVIQYVTADDRAVGAALTGRLAAVYKELVCKGAAWGVANPTLGMPTRRRRVVQERARTGSAVKASA</sequence>
<accession>A0ABV5RFZ1</accession>
<organism evidence="7 8">
    <name type="scientific">Streptomyces yanii</name>
    <dbReference type="NCBI Taxonomy" id="78510"/>
    <lineage>
        <taxon>Bacteria</taxon>
        <taxon>Bacillati</taxon>
        <taxon>Actinomycetota</taxon>
        <taxon>Actinomycetes</taxon>
        <taxon>Kitasatosporales</taxon>
        <taxon>Streptomycetaceae</taxon>
        <taxon>Streptomyces</taxon>
    </lineage>
</organism>
<comment type="caution">
    <text evidence="7">The sequence shown here is derived from an EMBL/GenBank/DDBJ whole genome shotgun (WGS) entry which is preliminary data.</text>
</comment>
<evidence type="ECO:0000256" key="3">
    <source>
        <dbReference type="ARBA" id="ARBA00022630"/>
    </source>
</evidence>
<evidence type="ECO:0000256" key="4">
    <source>
        <dbReference type="ARBA" id="ARBA00022827"/>
    </source>
</evidence>
<reference evidence="7 8" key="1">
    <citation type="submission" date="2024-09" db="EMBL/GenBank/DDBJ databases">
        <authorList>
            <person name="Sun Q."/>
            <person name="Mori K."/>
        </authorList>
    </citation>
    <scope>NUCLEOTIDE SEQUENCE [LARGE SCALE GENOMIC DNA]</scope>
    <source>
        <strain evidence="7 8">JCM 3331</strain>
    </source>
</reference>
<comment type="similarity">
    <text evidence="2">Belongs to the NADH dehydrogenase family.</text>
</comment>
<comment type="cofactor">
    <cofactor evidence="1">
        <name>FAD</name>
        <dbReference type="ChEBI" id="CHEBI:57692"/>
    </cofactor>
</comment>
<dbReference type="EC" id="1.6.5.-" evidence="7"/>
<evidence type="ECO:0000313" key="7">
    <source>
        <dbReference type="EMBL" id="MFB9576769.1"/>
    </source>
</evidence>
<evidence type="ECO:0000256" key="1">
    <source>
        <dbReference type="ARBA" id="ARBA00001974"/>
    </source>
</evidence>
<dbReference type="InterPro" id="IPR036188">
    <property type="entry name" value="FAD/NAD-bd_sf"/>
</dbReference>
<dbReference type="PANTHER" id="PTHR42913">
    <property type="entry name" value="APOPTOSIS-INDUCING FACTOR 1"/>
    <property type="match status" value="1"/>
</dbReference>
<dbReference type="InterPro" id="IPR023753">
    <property type="entry name" value="FAD/NAD-binding_dom"/>
</dbReference>
<dbReference type="Gene3D" id="3.50.50.100">
    <property type="match status" value="1"/>
</dbReference>
<dbReference type="PRINTS" id="PR00411">
    <property type="entry name" value="PNDRDTASEI"/>
</dbReference>
<dbReference type="Proteomes" id="UP001589710">
    <property type="component" value="Unassembled WGS sequence"/>
</dbReference>
<dbReference type="GO" id="GO:0016491">
    <property type="term" value="F:oxidoreductase activity"/>
    <property type="evidence" value="ECO:0007669"/>
    <property type="project" value="UniProtKB-KW"/>
</dbReference>